<protein>
    <submittedName>
        <fullName evidence="2">Uncharacterized protein</fullName>
    </submittedName>
</protein>
<feature type="compositionally biased region" description="Low complexity" evidence="1">
    <location>
        <begin position="39"/>
        <end position="58"/>
    </location>
</feature>
<feature type="region of interest" description="Disordered" evidence="1">
    <location>
        <begin position="105"/>
        <end position="124"/>
    </location>
</feature>
<reference evidence="2 3" key="1">
    <citation type="submission" date="2023-11" db="EMBL/GenBank/DDBJ databases">
        <title>Halocaridina rubra genome assembly.</title>
        <authorList>
            <person name="Smith C."/>
        </authorList>
    </citation>
    <scope>NUCLEOTIDE SEQUENCE [LARGE SCALE GENOMIC DNA]</scope>
    <source>
        <strain evidence="2">EP-1</strain>
        <tissue evidence="2">Whole</tissue>
    </source>
</reference>
<accession>A0AAN8XC73</accession>
<feature type="compositionally biased region" description="Polar residues" evidence="1">
    <location>
        <begin position="115"/>
        <end position="124"/>
    </location>
</feature>
<feature type="region of interest" description="Disordered" evidence="1">
    <location>
        <begin position="1"/>
        <end position="61"/>
    </location>
</feature>
<evidence type="ECO:0000313" key="3">
    <source>
        <dbReference type="Proteomes" id="UP001381693"/>
    </source>
</evidence>
<comment type="caution">
    <text evidence="2">The sequence shown here is derived from an EMBL/GenBank/DDBJ whole genome shotgun (WGS) entry which is preliminary data.</text>
</comment>
<name>A0AAN8XC73_HALRR</name>
<evidence type="ECO:0000313" key="2">
    <source>
        <dbReference type="EMBL" id="KAK7080717.1"/>
    </source>
</evidence>
<dbReference type="AlphaFoldDB" id="A0AAN8XC73"/>
<feature type="non-terminal residue" evidence="2">
    <location>
        <position position="124"/>
    </location>
</feature>
<dbReference type="EMBL" id="JAXCGZ010005816">
    <property type="protein sequence ID" value="KAK7080717.1"/>
    <property type="molecule type" value="Genomic_DNA"/>
</dbReference>
<keyword evidence="3" id="KW-1185">Reference proteome</keyword>
<organism evidence="2 3">
    <name type="scientific">Halocaridina rubra</name>
    <name type="common">Hawaiian red shrimp</name>
    <dbReference type="NCBI Taxonomy" id="373956"/>
    <lineage>
        <taxon>Eukaryota</taxon>
        <taxon>Metazoa</taxon>
        <taxon>Ecdysozoa</taxon>
        <taxon>Arthropoda</taxon>
        <taxon>Crustacea</taxon>
        <taxon>Multicrustacea</taxon>
        <taxon>Malacostraca</taxon>
        <taxon>Eumalacostraca</taxon>
        <taxon>Eucarida</taxon>
        <taxon>Decapoda</taxon>
        <taxon>Pleocyemata</taxon>
        <taxon>Caridea</taxon>
        <taxon>Atyoidea</taxon>
        <taxon>Atyidae</taxon>
        <taxon>Halocaridina</taxon>
    </lineage>
</organism>
<proteinExistence type="predicted"/>
<dbReference type="Proteomes" id="UP001381693">
    <property type="component" value="Unassembled WGS sequence"/>
</dbReference>
<gene>
    <name evidence="2" type="ORF">SK128_006843</name>
</gene>
<sequence length="124" mass="13382">MEEGGGRTPAPSSVTSQDQPTDLRVPRMNEGLSMKLSGSTSPLRHPSTSPPSSTHSSRMTALPLGLQHLVRTAPSSFMIGDILRQKAQEENGVIHNHSVHNHHILHPCDDDDDANSNGHSLSHN</sequence>
<feature type="compositionally biased region" description="Polar residues" evidence="1">
    <location>
        <begin position="10"/>
        <end position="20"/>
    </location>
</feature>
<evidence type="ECO:0000256" key="1">
    <source>
        <dbReference type="SAM" id="MobiDB-lite"/>
    </source>
</evidence>